<dbReference type="Gene3D" id="1.25.10.10">
    <property type="entry name" value="Leucine-rich Repeat Variant"/>
    <property type="match status" value="2"/>
</dbReference>
<dbReference type="Pfam" id="PF25368">
    <property type="entry name" value="PUB10_N"/>
    <property type="match status" value="1"/>
</dbReference>
<comment type="pathway">
    <text evidence="3">Protein modification; protein ubiquitination.</text>
</comment>
<keyword evidence="12" id="KW-1185">Reference proteome</keyword>
<dbReference type="InterPro" id="IPR057623">
    <property type="entry name" value="PUB12-19-like_N"/>
</dbReference>
<dbReference type="Pfam" id="PF25598">
    <property type="entry name" value="ARM_PUB"/>
    <property type="match status" value="1"/>
</dbReference>
<evidence type="ECO:0000256" key="4">
    <source>
        <dbReference type="ARBA" id="ARBA00012483"/>
    </source>
</evidence>
<dbReference type="Gene3D" id="3.30.40.10">
    <property type="entry name" value="Zinc/RING finger domain, C3HC4 (zinc finger)"/>
    <property type="match status" value="1"/>
</dbReference>
<dbReference type="InterPro" id="IPR011989">
    <property type="entry name" value="ARM-like"/>
</dbReference>
<name>A0ABD1FJA2_SALDI</name>
<evidence type="ECO:0000313" key="11">
    <source>
        <dbReference type="EMBL" id="KAL1531927.1"/>
    </source>
</evidence>
<comment type="caution">
    <text evidence="11">The sequence shown here is derived from an EMBL/GenBank/DDBJ whole genome shotgun (WGS) entry which is preliminary data.</text>
</comment>
<keyword evidence="5" id="KW-0808">Transferase</keyword>
<dbReference type="SUPFAM" id="SSF57850">
    <property type="entry name" value="RING/U-box"/>
    <property type="match status" value="1"/>
</dbReference>
<dbReference type="SMART" id="SM00185">
    <property type="entry name" value="ARM"/>
    <property type="match status" value="4"/>
</dbReference>
<dbReference type="PROSITE" id="PS51698">
    <property type="entry name" value="U_BOX"/>
    <property type="match status" value="1"/>
</dbReference>
<dbReference type="SMART" id="SM00504">
    <property type="entry name" value="Ubox"/>
    <property type="match status" value="1"/>
</dbReference>
<accession>A0ABD1FJA2</accession>
<evidence type="ECO:0000256" key="7">
    <source>
        <dbReference type="ARBA" id="ARBA00022786"/>
    </source>
</evidence>
<dbReference type="AlphaFoldDB" id="A0ABD1FJA2"/>
<comment type="catalytic activity">
    <reaction evidence="1">
        <text>S-ubiquitinyl-[E2 ubiquitin-conjugating enzyme]-L-cysteine + [acceptor protein]-L-lysine = [E2 ubiquitin-conjugating enzyme]-L-cysteine + N(6)-ubiquitinyl-[acceptor protein]-L-lysine.</text>
        <dbReference type="EC" id="2.3.2.27"/>
    </reaction>
</comment>
<feature type="repeat" description="ARM" evidence="9">
    <location>
        <begin position="470"/>
        <end position="512"/>
    </location>
</feature>
<keyword evidence="8" id="KW-0175">Coiled coil</keyword>
<dbReference type="InterPro" id="IPR003613">
    <property type="entry name" value="Ubox_domain"/>
</dbReference>
<dbReference type="GO" id="GO:0016567">
    <property type="term" value="P:protein ubiquitination"/>
    <property type="evidence" value="ECO:0007669"/>
    <property type="project" value="UniProtKB-ARBA"/>
</dbReference>
<dbReference type="CDD" id="cd16664">
    <property type="entry name" value="RING-Ubox_PUB"/>
    <property type="match status" value="1"/>
</dbReference>
<evidence type="ECO:0000256" key="1">
    <source>
        <dbReference type="ARBA" id="ARBA00000900"/>
    </source>
</evidence>
<dbReference type="PROSITE" id="PS50176">
    <property type="entry name" value="ARM_REPEAT"/>
    <property type="match status" value="2"/>
</dbReference>
<dbReference type="InterPro" id="IPR045210">
    <property type="entry name" value="RING-Ubox_PUB"/>
</dbReference>
<feature type="domain" description="U-box" evidence="10">
    <location>
        <begin position="247"/>
        <end position="321"/>
    </location>
</feature>
<proteinExistence type="predicted"/>
<evidence type="ECO:0000256" key="2">
    <source>
        <dbReference type="ARBA" id="ARBA00003861"/>
    </source>
</evidence>
<dbReference type="Pfam" id="PF04564">
    <property type="entry name" value="U-box"/>
    <property type="match status" value="1"/>
</dbReference>
<evidence type="ECO:0000313" key="12">
    <source>
        <dbReference type="Proteomes" id="UP001567538"/>
    </source>
</evidence>
<dbReference type="EMBL" id="JBEAFC010000014">
    <property type="protein sequence ID" value="KAL1531927.1"/>
    <property type="molecule type" value="Genomic_DNA"/>
</dbReference>
<evidence type="ECO:0000256" key="6">
    <source>
        <dbReference type="ARBA" id="ARBA00022737"/>
    </source>
</evidence>
<evidence type="ECO:0000256" key="9">
    <source>
        <dbReference type="PROSITE-ProRule" id="PRU00259"/>
    </source>
</evidence>
<dbReference type="EC" id="2.3.2.27" evidence="4"/>
<sequence>MPNRNRASAEMDTTPVNGGAAAVLLRLVRDVARISAVGFSGFFKRECAELGRRVSLLAHFLQEIEESERIQQNCQLGSSSFSNSGFADLNLALLVAKRLLFAANDFDNSELTCDDATKKILFQFQCVTWKLEKALDNLPYDDLVISEEVLEQVELVRSQLRRAGERHGRPLNSSSLSQSLDKEIGGLHVGNVANADHEACAKVDGVGEGVEAVDHILNEVLVEDDVSNPVSLSCEALEESKKPESVSVPDDLRCPISLELMRDPVIVATGQTYERCYIQRWLDCGNTTCPKTRQKLQNLALTPNYVLRSVISQWCAKNEVVQLTLVVNGRLKRSDGSFRDVEGDMAVIEALVCRLASRCVEEIRAAVAEIRSLSKRSTDNRILFAAAGAIPVLVNLLTSDDGKIQDNAVTSILNLSIYDENKELIMLANAVPSVVQVLREGSVEAKENAAATLFCLSLADENKIIIGASGAIPALVDLLQNGTSRGKKDAATALFNLCIYQGNKGRAVRAGIVPVLIKMLTDSSSMFDEALTILSVLVSHHQAKTALMGARATIPVLTDLLGTGLPHCRENAVAILVSLCRRNSGNLACLSRLGAARALAELAESGTERARRKAAALLEQIRSSQEV</sequence>
<dbReference type="InterPro" id="IPR013083">
    <property type="entry name" value="Znf_RING/FYVE/PHD"/>
</dbReference>
<dbReference type="GO" id="GO:0061630">
    <property type="term" value="F:ubiquitin protein ligase activity"/>
    <property type="evidence" value="ECO:0007669"/>
    <property type="project" value="UniProtKB-EC"/>
</dbReference>
<dbReference type="PANTHER" id="PTHR23315:SF52">
    <property type="entry name" value="U-BOX DOMAIN-CONTAINING PROTEIN 10"/>
    <property type="match status" value="1"/>
</dbReference>
<dbReference type="InterPro" id="IPR058678">
    <property type="entry name" value="ARM_PUB"/>
</dbReference>
<comment type="function">
    <text evidence="2">Functions as an E3 ubiquitin ligase.</text>
</comment>
<evidence type="ECO:0000256" key="3">
    <source>
        <dbReference type="ARBA" id="ARBA00004906"/>
    </source>
</evidence>
<dbReference type="InterPro" id="IPR000225">
    <property type="entry name" value="Armadillo"/>
</dbReference>
<evidence type="ECO:0000259" key="10">
    <source>
        <dbReference type="PROSITE" id="PS51698"/>
    </source>
</evidence>
<dbReference type="FunFam" id="1.25.10.10:FF:000082">
    <property type="entry name" value="RING-type E3 ubiquitin transferase"/>
    <property type="match status" value="1"/>
</dbReference>
<dbReference type="InterPro" id="IPR016024">
    <property type="entry name" value="ARM-type_fold"/>
</dbReference>
<gene>
    <name evidence="11" type="ORF">AAHA92_32008</name>
</gene>
<feature type="repeat" description="ARM" evidence="9">
    <location>
        <begin position="388"/>
        <end position="430"/>
    </location>
</feature>
<organism evidence="11 12">
    <name type="scientific">Salvia divinorum</name>
    <name type="common">Maria pastora</name>
    <name type="synonym">Diviner's sage</name>
    <dbReference type="NCBI Taxonomy" id="28513"/>
    <lineage>
        <taxon>Eukaryota</taxon>
        <taxon>Viridiplantae</taxon>
        <taxon>Streptophyta</taxon>
        <taxon>Embryophyta</taxon>
        <taxon>Tracheophyta</taxon>
        <taxon>Spermatophyta</taxon>
        <taxon>Magnoliopsida</taxon>
        <taxon>eudicotyledons</taxon>
        <taxon>Gunneridae</taxon>
        <taxon>Pentapetalae</taxon>
        <taxon>asterids</taxon>
        <taxon>lamiids</taxon>
        <taxon>Lamiales</taxon>
        <taxon>Lamiaceae</taxon>
        <taxon>Nepetoideae</taxon>
        <taxon>Mentheae</taxon>
        <taxon>Salviinae</taxon>
        <taxon>Salvia</taxon>
        <taxon>Salvia subgen. Calosphace</taxon>
    </lineage>
</organism>
<dbReference type="PANTHER" id="PTHR23315">
    <property type="entry name" value="U BOX DOMAIN-CONTAINING"/>
    <property type="match status" value="1"/>
</dbReference>
<reference evidence="11 12" key="1">
    <citation type="submission" date="2024-06" db="EMBL/GenBank/DDBJ databases">
        <title>A chromosome level genome sequence of Diviner's sage (Salvia divinorum).</title>
        <authorList>
            <person name="Ford S.A."/>
            <person name="Ro D.-K."/>
            <person name="Ness R.W."/>
            <person name="Phillips M.A."/>
        </authorList>
    </citation>
    <scope>NUCLEOTIDE SEQUENCE [LARGE SCALE GENOMIC DNA]</scope>
    <source>
        <strain evidence="11">SAF-2024a</strain>
        <tissue evidence="11">Leaf</tissue>
    </source>
</reference>
<dbReference type="FunFam" id="3.30.40.10:FF:000292">
    <property type="entry name" value="RING-type E3 ubiquitin transferase"/>
    <property type="match status" value="1"/>
</dbReference>
<protein>
    <recommendedName>
        <fullName evidence="4">RING-type E3 ubiquitin transferase</fullName>
        <ecNumber evidence="4">2.3.2.27</ecNumber>
    </recommendedName>
</protein>
<evidence type="ECO:0000256" key="5">
    <source>
        <dbReference type="ARBA" id="ARBA00022679"/>
    </source>
</evidence>
<keyword evidence="7" id="KW-0833">Ubl conjugation pathway</keyword>
<evidence type="ECO:0000256" key="8">
    <source>
        <dbReference type="ARBA" id="ARBA00023054"/>
    </source>
</evidence>
<dbReference type="SUPFAM" id="SSF48371">
    <property type="entry name" value="ARM repeat"/>
    <property type="match status" value="1"/>
</dbReference>
<dbReference type="Proteomes" id="UP001567538">
    <property type="component" value="Unassembled WGS sequence"/>
</dbReference>
<keyword evidence="6" id="KW-0677">Repeat</keyword>